<dbReference type="InterPro" id="IPR041546">
    <property type="entry name" value="ClpA/ClpB_AAA_lid"/>
</dbReference>
<accession>A0A936F429</accession>
<name>A0A936F429_9BACT</name>
<comment type="caution">
    <text evidence="5">The sequence shown here is derived from an EMBL/GenBank/DDBJ whole genome shotgun (WGS) entry which is preliminary data.</text>
</comment>
<evidence type="ECO:0000259" key="4">
    <source>
        <dbReference type="Pfam" id="PF17871"/>
    </source>
</evidence>
<dbReference type="EMBL" id="JADKCH010000026">
    <property type="protein sequence ID" value="MBK8573688.1"/>
    <property type="molecule type" value="Genomic_DNA"/>
</dbReference>
<evidence type="ECO:0000313" key="6">
    <source>
        <dbReference type="Proteomes" id="UP000709959"/>
    </source>
</evidence>
<dbReference type="AlphaFoldDB" id="A0A936F429"/>
<keyword evidence="1" id="KW-0547">Nucleotide-binding</keyword>
<dbReference type="Gene3D" id="1.10.8.60">
    <property type="match status" value="1"/>
</dbReference>
<evidence type="ECO:0000256" key="2">
    <source>
        <dbReference type="ARBA" id="ARBA00022840"/>
    </source>
</evidence>
<feature type="region of interest" description="Disordered" evidence="3">
    <location>
        <begin position="70"/>
        <end position="91"/>
    </location>
</feature>
<dbReference type="Proteomes" id="UP000709959">
    <property type="component" value="Unassembled WGS sequence"/>
</dbReference>
<reference evidence="5 6" key="1">
    <citation type="submission" date="2020-10" db="EMBL/GenBank/DDBJ databases">
        <title>Connecting structure to function with the recovery of over 1000 high-quality activated sludge metagenome-assembled genomes encoding full-length rRNA genes using long-read sequencing.</title>
        <authorList>
            <person name="Singleton C.M."/>
            <person name="Petriglieri F."/>
            <person name="Kristensen J.M."/>
            <person name="Kirkegaard R.H."/>
            <person name="Michaelsen T.Y."/>
            <person name="Andersen M.H."/>
            <person name="Karst S.M."/>
            <person name="Dueholm M.S."/>
            <person name="Nielsen P.H."/>
            <person name="Albertsen M."/>
        </authorList>
    </citation>
    <scope>NUCLEOTIDE SEQUENCE [LARGE SCALE GENOMIC DNA]</scope>
    <source>
        <strain evidence="5">OdNE_18-Q3-R46-58_MAXAC.008</strain>
    </source>
</reference>
<dbReference type="GO" id="GO:0005524">
    <property type="term" value="F:ATP binding"/>
    <property type="evidence" value="ECO:0007669"/>
    <property type="project" value="UniProtKB-KW"/>
</dbReference>
<sequence>MHHRECIQTRPWWRRPAEPTRFIADRFLPDKAVDLMDEAASAVRCSWTAAPRRSTSASAARCSCSWSAIPSPRRRMPPAGPPGRPGKNWRN</sequence>
<keyword evidence="2" id="KW-0067">ATP-binding</keyword>
<protein>
    <recommendedName>
        <fullName evidence="4">ClpA/ClpB AAA lid domain-containing protein</fullName>
    </recommendedName>
</protein>
<evidence type="ECO:0000313" key="5">
    <source>
        <dbReference type="EMBL" id="MBK8573688.1"/>
    </source>
</evidence>
<gene>
    <name evidence="5" type="ORF">IPN91_13920</name>
</gene>
<evidence type="ECO:0000256" key="1">
    <source>
        <dbReference type="ARBA" id="ARBA00022741"/>
    </source>
</evidence>
<evidence type="ECO:0000256" key="3">
    <source>
        <dbReference type="SAM" id="MobiDB-lite"/>
    </source>
</evidence>
<feature type="domain" description="ClpA/ClpB AAA lid" evidence="4">
    <location>
        <begin position="20"/>
        <end position="56"/>
    </location>
</feature>
<organism evidence="5 6">
    <name type="scientific">Candidatus Geothrix odensensis</name>
    <dbReference type="NCBI Taxonomy" id="2954440"/>
    <lineage>
        <taxon>Bacteria</taxon>
        <taxon>Pseudomonadati</taxon>
        <taxon>Acidobacteriota</taxon>
        <taxon>Holophagae</taxon>
        <taxon>Holophagales</taxon>
        <taxon>Holophagaceae</taxon>
        <taxon>Geothrix</taxon>
    </lineage>
</organism>
<proteinExistence type="predicted"/>
<dbReference type="Pfam" id="PF17871">
    <property type="entry name" value="AAA_lid_9"/>
    <property type="match status" value="1"/>
</dbReference>